<dbReference type="SUPFAM" id="SSF54001">
    <property type="entry name" value="Cysteine proteinases"/>
    <property type="match status" value="1"/>
</dbReference>
<feature type="chain" id="PRO_5012754587" evidence="2">
    <location>
        <begin position="28"/>
        <end position="745"/>
    </location>
</feature>
<evidence type="ECO:0000256" key="1">
    <source>
        <dbReference type="ARBA" id="ARBA00008455"/>
    </source>
</evidence>
<evidence type="ECO:0000256" key="2">
    <source>
        <dbReference type="SAM" id="SignalP"/>
    </source>
</evidence>
<dbReference type="InterPro" id="IPR013128">
    <property type="entry name" value="Peptidase_C1A"/>
</dbReference>
<dbReference type="AlphaFoldDB" id="A0A1W1HD62"/>
<dbReference type="SUPFAM" id="SSF49265">
    <property type="entry name" value="Fibronectin type III"/>
    <property type="match status" value="1"/>
</dbReference>
<dbReference type="Gene3D" id="2.60.40.10">
    <property type="entry name" value="Immunoglobulins"/>
    <property type="match status" value="1"/>
</dbReference>
<dbReference type="STRING" id="1246637.MTBBW1_2260001"/>
<dbReference type="Gene3D" id="3.90.70.10">
    <property type="entry name" value="Cysteine proteinases"/>
    <property type="match status" value="1"/>
</dbReference>
<dbReference type="EC" id="3.4.22.15" evidence="4"/>
<sequence length="745" mass="82575">MKRTTCLIFFVFSALIIVAFTGISVNASDDADTSIFAKAPVEPDFQDYIDDPRAEPLFDDEGRYFGFIPLPFAPEKYVDNGLLGASISDSRYDMRDPDNDGNPSDSLLPPVKDQGTCGSCWAFASFGVLESQLLDNSSGYDFSESHLANTHGFDIGACEGGNILFTSAYLAAYRGAVAEESDPYQEDSAGSACPMCDPVRYVDNIIMLPVRSDVDDYKYVKEQILKRGALYTSIYYDNKNYNPDDATYFYNDFNNSFDDSNHAVIIVGWDDFKMVESAGVPGAFIVRNSWGTGWGDDGYFYVSYYDESIAFSTLASFDDKEDSHLSFSKIYQHDEVGWSGQAVNQDSAWGANWFVPEADGTLNAVSFAATRSGIEYEIVIYDDHDETEGSFYNVLTRQTGSITYQGWYTIPLQTPVSLKSGDGYAVAVKFSSPGKSYLVPTESFVSGFTTSSVVNPGESFVSVNGKEWYDSYDFDYTVTIKGLVDEENINTCDQPPSIIDTNVSLDENMVTLSWSTSPSCANTQYELYYGDFPVINSIRTVYMDNRTSIVKAYSPGAAFFFAVYAENDKGSSFSDVNFVEVPCPNNLLCSINKSFPENSELFQQLQEDPVYPDEPNFPVTVSNLDIDGTDYLNFDYIFSDSVLSLAEDAADASVGSVDIFIALQSPDNSFWFLDSYSNFTSDFGAVWKKSVSKSVRDTAIFKKSRFMNGEWSLFWLIAPEGNGDINAALASEKSRIDGVTFKVTE</sequence>
<accession>A0A1W1HD62</accession>
<name>A0A1W1HD62_9BACT</name>
<organism evidence="4 5">
    <name type="scientific">Desulfamplus magnetovallimortis</name>
    <dbReference type="NCBI Taxonomy" id="1246637"/>
    <lineage>
        <taxon>Bacteria</taxon>
        <taxon>Pseudomonadati</taxon>
        <taxon>Thermodesulfobacteriota</taxon>
        <taxon>Desulfobacteria</taxon>
        <taxon>Desulfobacterales</taxon>
        <taxon>Desulfobacteraceae</taxon>
        <taxon>Desulfamplus</taxon>
    </lineage>
</organism>
<dbReference type="InterPro" id="IPR038765">
    <property type="entry name" value="Papain-like_cys_pep_sf"/>
</dbReference>
<evidence type="ECO:0000259" key="3">
    <source>
        <dbReference type="PROSITE" id="PS50853"/>
    </source>
</evidence>
<dbReference type="GO" id="GO:0006508">
    <property type="term" value="P:proteolysis"/>
    <property type="evidence" value="ECO:0007669"/>
    <property type="project" value="InterPro"/>
</dbReference>
<evidence type="ECO:0000313" key="5">
    <source>
        <dbReference type="Proteomes" id="UP000191931"/>
    </source>
</evidence>
<keyword evidence="4" id="KW-0378">Hydrolase</keyword>
<feature type="signal peptide" evidence="2">
    <location>
        <begin position="1"/>
        <end position="27"/>
    </location>
</feature>
<dbReference type="PROSITE" id="PS00139">
    <property type="entry name" value="THIOL_PROTEASE_CYS"/>
    <property type="match status" value="1"/>
</dbReference>
<feature type="domain" description="Fibronectin type-III" evidence="3">
    <location>
        <begin position="495"/>
        <end position="584"/>
    </location>
</feature>
<comment type="similarity">
    <text evidence="1">Belongs to the peptidase C1 family.</text>
</comment>
<keyword evidence="2" id="KW-0732">Signal</keyword>
<dbReference type="SMART" id="SM00645">
    <property type="entry name" value="Pept_C1"/>
    <property type="match status" value="1"/>
</dbReference>
<dbReference type="PROSITE" id="PS50853">
    <property type="entry name" value="FN3"/>
    <property type="match status" value="1"/>
</dbReference>
<dbReference type="GO" id="GO:0004197">
    <property type="term" value="F:cysteine-type endopeptidase activity"/>
    <property type="evidence" value="ECO:0007669"/>
    <property type="project" value="UniProtKB-EC"/>
</dbReference>
<dbReference type="InterPro" id="IPR000668">
    <property type="entry name" value="Peptidase_C1A_C"/>
</dbReference>
<dbReference type="CDD" id="cd02619">
    <property type="entry name" value="Peptidase_C1"/>
    <property type="match status" value="1"/>
</dbReference>
<dbReference type="Pfam" id="PF00112">
    <property type="entry name" value="Peptidase_C1"/>
    <property type="match status" value="1"/>
</dbReference>
<gene>
    <name evidence="4" type="ORF">MTBBW1_2260001</name>
</gene>
<dbReference type="InterPro" id="IPR040528">
    <property type="entry name" value="Lectin-like"/>
</dbReference>
<dbReference type="InterPro" id="IPR003961">
    <property type="entry name" value="FN3_dom"/>
</dbReference>
<dbReference type="RefSeq" id="WP_186441679.1">
    <property type="nucleotide sequence ID" value="NZ_LT828561.1"/>
</dbReference>
<evidence type="ECO:0000313" key="4">
    <source>
        <dbReference type="EMBL" id="SLM30434.1"/>
    </source>
</evidence>
<dbReference type="InterPro" id="IPR036116">
    <property type="entry name" value="FN3_sf"/>
</dbReference>
<dbReference type="PANTHER" id="PTHR12411">
    <property type="entry name" value="CYSTEINE PROTEASE FAMILY C1-RELATED"/>
    <property type="match status" value="1"/>
</dbReference>
<dbReference type="Pfam" id="PF18560">
    <property type="entry name" value="Lectin_like"/>
    <property type="match status" value="1"/>
</dbReference>
<proteinExistence type="inferred from homology"/>
<dbReference type="InterPro" id="IPR000169">
    <property type="entry name" value="Pept_cys_AS"/>
</dbReference>
<dbReference type="Proteomes" id="UP000191931">
    <property type="component" value="Unassembled WGS sequence"/>
</dbReference>
<keyword evidence="5" id="KW-1185">Reference proteome</keyword>
<protein>
    <submittedName>
        <fullName evidence="4">Putative Cathepsin L</fullName>
        <ecNumber evidence="4">3.4.22.15</ecNumber>
    </submittedName>
</protein>
<dbReference type="InterPro" id="IPR013783">
    <property type="entry name" value="Ig-like_fold"/>
</dbReference>
<dbReference type="EMBL" id="FWEV01000142">
    <property type="protein sequence ID" value="SLM30434.1"/>
    <property type="molecule type" value="Genomic_DNA"/>
</dbReference>
<reference evidence="4 5" key="1">
    <citation type="submission" date="2017-03" db="EMBL/GenBank/DDBJ databases">
        <authorList>
            <person name="Afonso C.L."/>
            <person name="Miller P.J."/>
            <person name="Scott M.A."/>
            <person name="Spackman E."/>
            <person name="Goraichik I."/>
            <person name="Dimitrov K.M."/>
            <person name="Suarez D.L."/>
            <person name="Swayne D.E."/>
        </authorList>
    </citation>
    <scope>NUCLEOTIDE SEQUENCE [LARGE SCALE GENOMIC DNA]</scope>
    <source>
        <strain evidence="4">PRJEB14757</strain>
    </source>
</reference>